<keyword evidence="2" id="KW-1185">Reference proteome</keyword>
<sequence length="73" mass="7895">MADELSPACMNSEFTSRPLKPASLVPPTFHVHSPFRTLTGDKGNTTLRAQYNQYGTSSVPKMSSVVVVLLPTS</sequence>
<protein>
    <submittedName>
        <fullName evidence="1">Uncharacterized protein</fullName>
    </submittedName>
</protein>
<gene>
    <name evidence="1" type="ORF">TNIN_292541</name>
</gene>
<organism evidence="1 2">
    <name type="scientific">Trichonephila inaurata madagascariensis</name>
    <dbReference type="NCBI Taxonomy" id="2747483"/>
    <lineage>
        <taxon>Eukaryota</taxon>
        <taxon>Metazoa</taxon>
        <taxon>Ecdysozoa</taxon>
        <taxon>Arthropoda</taxon>
        <taxon>Chelicerata</taxon>
        <taxon>Arachnida</taxon>
        <taxon>Araneae</taxon>
        <taxon>Araneomorphae</taxon>
        <taxon>Entelegynae</taxon>
        <taxon>Araneoidea</taxon>
        <taxon>Nephilidae</taxon>
        <taxon>Trichonephila</taxon>
        <taxon>Trichonephila inaurata</taxon>
    </lineage>
</organism>
<proteinExistence type="predicted"/>
<dbReference type="Proteomes" id="UP000886998">
    <property type="component" value="Unassembled WGS sequence"/>
</dbReference>
<accession>A0A8X7BUD1</accession>
<dbReference type="AlphaFoldDB" id="A0A8X7BUD1"/>
<name>A0A8X7BUD1_9ARAC</name>
<evidence type="ECO:0000313" key="2">
    <source>
        <dbReference type="Proteomes" id="UP000886998"/>
    </source>
</evidence>
<dbReference type="EMBL" id="BMAV01003402">
    <property type="protein sequence ID" value="GFY42962.1"/>
    <property type="molecule type" value="Genomic_DNA"/>
</dbReference>
<comment type="caution">
    <text evidence="1">The sequence shown here is derived from an EMBL/GenBank/DDBJ whole genome shotgun (WGS) entry which is preliminary data.</text>
</comment>
<evidence type="ECO:0000313" key="1">
    <source>
        <dbReference type="EMBL" id="GFY42962.1"/>
    </source>
</evidence>
<reference evidence="1" key="1">
    <citation type="submission" date="2020-08" db="EMBL/GenBank/DDBJ databases">
        <title>Multicomponent nature underlies the extraordinary mechanical properties of spider dragline silk.</title>
        <authorList>
            <person name="Kono N."/>
            <person name="Nakamura H."/>
            <person name="Mori M."/>
            <person name="Yoshida Y."/>
            <person name="Ohtoshi R."/>
            <person name="Malay A.D."/>
            <person name="Moran D.A.P."/>
            <person name="Tomita M."/>
            <person name="Numata K."/>
            <person name="Arakawa K."/>
        </authorList>
    </citation>
    <scope>NUCLEOTIDE SEQUENCE</scope>
</reference>